<dbReference type="RefSeq" id="WP_176635128.1">
    <property type="nucleotide sequence ID" value="NZ_JAAMFM010000014.1"/>
</dbReference>
<evidence type="ECO:0000256" key="6">
    <source>
        <dbReference type="SAM" id="MobiDB-lite"/>
    </source>
</evidence>
<name>A0A7Y7IH41_9MICC</name>
<keyword evidence="11" id="KW-1185">Reference proteome</keyword>
<feature type="domain" description="Cell division protein FtsQ/DivIB C-terminal" evidence="8">
    <location>
        <begin position="261"/>
        <end position="363"/>
    </location>
</feature>
<dbReference type="GO" id="GO:0051301">
    <property type="term" value="P:cell division"/>
    <property type="evidence" value="ECO:0007669"/>
    <property type="project" value="UniProtKB-KW"/>
</dbReference>
<dbReference type="PANTHER" id="PTHR37820:SF1">
    <property type="entry name" value="CELL DIVISION PROTEIN FTSQ"/>
    <property type="match status" value="1"/>
</dbReference>
<proteinExistence type="predicted"/>
<dbReference type="GO" id="GO:0005886">
    <property type="term" value="C:plasma membrane"/>
    <property type="evidence" value="ECO:0007669"/>
    <property type="project" value="TreeGrafter"/>
</dbReference>
<keyword evidence="7" id="KW-0472">Membrane</keyword>
<sequence length="393" mass="39539">MAEPRRPRIISSRPGLTPDPAGRGPAANARPTSAKVSVEPVPAEDAAAQAPAPGLPERAGTSGGHADEQANASRTAGTTLSGARAGAPGEGSTRPGSTGASGPKADSTKPSRSKPSGSKLSGSKRGGAPVPGNRGGAGGTPAGEPGARVLAFPEPAHKRRRRRAWLGVAGVAVVLAVVMGLALFSPVLAVKHVTFVGNKLVAGKTLQAAVAPLLGRPLPQVTQGDLDALLAAVPQIKASHLEARPPSTLVVHVVERVPVALLKDGKGWIQVDQDGVPLGRVADQSKVPLPQIDGGTAATGGSTFRAITAVLATLPKSVLGKLASASAKSPDAVELQMVDGKTVVWGNASDMELKAQVLEALVTAPAPVPVAGKPAPPPVRVYDVSAPRHPVTR</sequence>
<dbReference type="Pfam" id="PF08478">
    <property type="entry name" value="POTRA_1"/>
    <property type="match status" value="1"/>
</dbReference>
<feature type="compositionally biased region" description="Polar residues" evidence="6">
    <location>
        <begin position="70"/>
        <end position="81"/>
    </location>
</feature>
<feature type="region of interest" description="Disordered" evidence="6">
    <location>
        <begin position="1"/>
        <end position="150"/>
    </location>
</feature>
<keyword evidence="4 7" id="KW-1133">Transmembrane helix</keyword>
<dbReference type="InterPro" id="IPR050487">
    <property type="entry name" value="FtsQ_DivIB"/>
</dbReference>
<feature type="compositionally biased region" description="Low complexity" evidence="6">
    <location>
        <begin position="39"/>
        <end position="57"/>
    </location>
</feature>
<keyword evidence="2" id="KW-0132">Cell division</keyword>
<dbReference type="InterPro" id="IPR005548">
    <property type="entry name" value="Cell_div_FtsQ/DivIB_C"/>
</dbReference>
<keyword evidence="5" id="KW-0131">Cell cycle</keyword>
<keyword evidence="3 7" id="KW-0812">Transmembrane</keyword>
<evidence type="ECO:0000259" key="9">
    <source>
        <dbReference type="Pfam" id="PF08478"/>
    </source>
</evidence>
<protein>
    <submittedName>
        <fullName evidence="10">FtsQ-type POTRA domain-containing protein</fullName>
    </submittedName>
</protein>
<feature type="compositionally biased region" description="Low complexity" evidence="6">
    <location>
        <begin position="9"/>
        <end position="31"/>
    </location>
</feature>
<evidence type="ECO:0000256" key="7">
    <source>
        <dbReference type="SAM" id="Phobius"/>
    </source>
</evidence>
<gene>
    <name evidence="10" type="ORF">G6034_10855</name>
</gene>
<evidence type="ECO:0000256" key="1">
    <source>
        <dbReference type="ARBA" id="ARBA00022475"/>
    </source>
</evidence>
<evidence type="ECO:0000313" key="11">
    <source>
        <dbReference type="Proteomes" id="UP000543556"/>
    </source>
</evidence>
<reference evidence="10 11" key="1">
    <citation type="submission" date="2020-02" db="EMBL/GenBank/DDBJ databases">
        <title>Genome sequence of strain AETb3-4.</title>
        <authorList>
            <person name="Gao J."/>
            <person name="Zhang X."/>
        </authorList>
    </citation>
    <scope>NUCLEOTIDE SEQUENCE [LARGE SCALE GENOMIC DNA]</scope>
    <source>
        <strain evidence="10 11">AETb3-4</strain>
    </source>
</reference>
<dbReference type="PANTHER" id="PTHR37820">
    <property type="entry name" value="CELL DIVISION PROTEIN DIVIB"/>
    <property type="match status" value="1"/>
</dbReference>
<dbReference type="Pfam" id="PF03799">
    <property type="entry name" value="FtsQ_DivIB_C"/>
    <property type="match status" value="1"/>
</dbReference>
<dbReference type="EMBL" id="JAAMFM010000014">
    <property type="protein sequence ID" value="NVM95405.1"/>
    <property type="molecule type" value="Genomic_DNA"/>
</dbReference>
<evidence type="ECO:0000256" key="5">
    <source>
        <dbReference type="ARBA" id="ARBA00023306"/>
    </source>
</evidence>
<evidence type="ECO:0000256" key="4">
    <source>
        <dbReference type="ARBA" id="ARBA00022989"/>
    </source>
</evidence>
<evidence type="ECO:0000259" key="8">
    <source>
        <dbReference type="Pfam" id="PF03799"/>
    </source>
</evidence>
<dbReference type="AlphaFoldDB" id="A0A7Y7IH41"/>
<feature type="compositionally biased region" description="Low complexity" evidence="6">
    <location>
        <begin position="113"/>
        <end position="132"/>
    </location>
</feature>
<feature type="transmembrane region" description="Helical" evidence="7">
    <location>
        <begin position="164"/>
        <end position="184"/>
    </location>
</feature>
<evidence type="ECO:0000256" key="3">
    <source>
        <dbReference type="ARBA" id="ARBA00022692"/>
    </source>
</evidence>
<evidence type="ECO:0000313" key="10">
    <source>
        <dbReference type="EMBL" id="NVM95405.1"/>
    </source>
</evidence>
<dbReference type="InterPro" id="IPR013685">
    <property type="entry name" value="POTRA_FtsQ_type"/>
</dbReference>
<accession>A0A7Y7IH41</accession>
<keyword evidence="1" id="KW-1003">Cell membrane</keyword>
<comment type="caution">
    <text evidence="10">The sequence shown here is derived from an EMBL/GenBank/DDBJ whole genome shotgun (WGS) entry which is preliminary data.</text>
</comment>
<evidence type="ECO:0000256" key="2">
    <source>
        <dbReference type="ARBA" id="ARBA00022618"/>
    </source>
</evidence>
<organism evidence="10 11">
    <name type="scientific">Arthrobacter wenxiniae</name>
    <dbReference type="NCBI Taxonomy" id="2713570"/>
    <lineage>
        <taxon>Bacteria</taxon>
        <taxon>Bacillati</taxon>
        <taxon>Actinomycetota</taxon>
        <taxon>Actinomycetes</taxon>
        <taxon>Micrococcales</taxon>
        <taxon>Micrococcaceae</taxon>
        <taxon>Arthrobacter</taxon>
    </lineage>
</organism>
<feature type="domain" description="POTRA" evidence="9">
    <location>
        <begin position="189"/>
        <end position="256"/>
    </location>
</feature>
<dbReference type="Proteomes" id="UP000543556">
    <property type="component" value="Unassembled WGS sequence"/>
</dbReference>